<organism evidence="4">
    <name type="scientific">Palpitomonas bilix</name>
    <dbReference type="NCBI Taxonomy" id="652834"/>
    <lineage>
        <taxon>Eukaryota</taxon>
        <taxon>Eukaryota incertae sedis</taxon>
    </lineage>
</organism>
<sequence length="493" mass="52318">MRLRWAGGVLLAISIALPLLCLATPLPPSLEQEKIGKEAAGEWTDTARQAGPAPIPLSTCVPVSAVAKYDNSTFCFHKLFCNEQSVCDPYSSIGNTCKLGLFCLPQNLTGGGGGNKEEEEEEQTYMCVERGAALGMLCSSDVECTASMSGRCINSICTEQLPFGSPCTTNRQCASSYCDMGTNKCSGKAYGTPCVLGDDTGCGKGLTCGPVSPEEEEQMSGITHICQPGDGLGEECRVFDDFSFVSSCKGGLVCSNGGVEAMSRCIPAFSLAEGSSCSAPVTLPDYLPSDCEFGTVCKGGVCTKPAEVPCTVTLEKYGQVGDSVITHSGCDSRYLYCSCENGTTRVNGTMFGVCSPYLNPDCAEEVKDKWECILEHSCPNTGPELEACVNAYCFYENLTASCCLRKGHEILFAGSISRMCAFPWLYKPWLPAAASIGGVLIVSVAVAVSAVLCRRKSRESKRYPNAIDFQSYGSTTASPPPSKKKGVGFQKIN</sequence>
<reference evidence="4" key="1">
    <citation type="submission" date="2021-01" db="EMBL/GenBank/DDBJ databases">
        <authorList>
            <person name="Corre E."/>
            <person name="Pelletier E."/>
            <person name="Niang G."/>
            <person name="Scheremetjew M."/>
            <person name="Finn R."/>
            <person name="Kale V."/>
            <person name="Holt S."/>
            <person name="Cochrane G."/>
            <person name="Meng A."/>
            <person name="Brown T."/>
            <person name="Cohen L."/>
        </authorList>
    </citation>
    <scope>NUCLEOTIDE SEQUENCE</scope>
    <source>
        <strain evidence="4">NIES-2562</strain>
    </source>
</reference>
<proteinExistence type="predicted"/>
<evidence type="ECO:0000256" key="1">
    <source>
        <dbReference type="SAM" id="MobiDB-lite"/>
    </source>
</evidence>
<feature type="transmembrane region" description="Helical" evidence="2">
    <location>
        <begin position="429"/>
        <end position="453"/>
    </location>
</feature>
<feature type="chain" id="PRO_5030977718" evidence="3">
    <location>
        <begin position="24"/>
        <end position="493"/>
    </location>
</feature>
<keyword evidence="2" id="KW-0812">Transmembrane</keyword>
<feature type="region of interest" description="Disordered" evidence="1">
    <location>
        <begin position="471"/>
        <end position="493"/>
    </location>
</feature>
<dbReference type="EMBL" id="HBIB01039018">
    <property type="protein sequence ID" value="CAE0263075.1"/>
    <property type="molecule type" value="Transcribed_RNA"/>
</dbReference>
<evidence type="ECO:0000256" key="2">
    <source>
        <dbReference type="SAM" id="Phobius"/>
    </source>
</evidence>
<evidence type="ECO:0000256" key="3">
    <source>
        <dbReference type="SAM" id="SignalP"/>
    </source>
</evidence>
<gene>
    <name evidence="4" type="ORF">PBIL07802_LOCUS25372</name>
</gene>
<evidence type="ECO:0000313" key="4">
    <source>
        <dbReference type="EMBL" id="CAE0263075.1"/>
    </source>
</evidence>
<feature type="signal peptide" evidence="3">
    <location>
        <begin position="1"/>
        <end position="23"/>
    </location>
</feature>
<keyword evidence="2" id="KW-0472">Membrane</keyword>
<name>A0A7S3GDS6_9EUKA</name>
<keyword evidence="2" id="KW-1133">Transmembrane helix</keyword>
<protein>
    <submittedName>
        <fullName evidence="4">Uncharacterized protein</fullName>
    </submittedName>
</protein>
<dbReference type="AlphaFoldDB" id="A0A7S3GDS6"/>
<accession>A0A7S3GDS6</accession>
<keyword evidence="3" id="KW-0732">Signal</keyword>